<feature type="binding site" evidence="7">
    <location>
        <position position="215"/>
    </location>
    <ligand>
        <name>L-glutamine</name>
        <dbReference type="ChEBI" id="CHEBI:58359"/>
    </ligand>
</feature>
<dbReference type="Proteomes" id="UP001623591">
    <property type="component" value="Unassembled WGS sequence"/>
</dbReference>
<dbReference type="HAMAP" id="MF_02090">
    <property type="entry name" value="NadE_glutamine_dep"/>
    <property type="match status" value="1"/>
</dbReference>
<dbReference type="CDD" id="cd00553">
    <property type="entry name" value="NAD_synthase"/>
    <property type="match status" value="1"/>
</dbReference>
<dbReference type="PROSITE" id="PS50263">
    <property type="entry name" value="CN_HYDROLASE"/>
    <property type="match status" value="1"/>
</dbReference>
<evidence type="ECO:0000256" key="1">
    <source>
        <dbReference type="ARBA" id="ARBA00005188"/>
    </source>
</evidence>
<keyword evidence="5 7" id="KW-0067">ATP-binding</keyword>
<reference evidence="11 12" key="1">
    <citation type="submission" date="2024-11" db="EMBL/GenBank/DDBJ databases">
        <authorList>
            <person name="Heng Y.C."/>
            <person name="Lim A.C.H."/>
            <person name="Lee J.K.Y."/>
            <person name="Kittelmann S."/>
        </authorList>
    </citation>
    <scope>NUCLEOTIDE SEQUENCE [LARGE SCALE GENOMIC DNA]</scope>
    <source>
        <strain evidence="11 12">WILCCON 0185</strain>
    </source>
</reference>
<dbReference type="PANTHER" id="PTHR23090:SF9">
    <property type="entry name" value="GLUTAMINE-DEPENDENT NAD(+) SYNTHETASE"/>
    <property type="match status" value="1"/>
</dbReference>
<comment type="pathway">
    <text evidence="1 7 8">Cofactor biosynthesis; NAD(+) biosynthesis; NAD(+) from deamido-NAD(+) (L-Gln route): step 1/1.</text>
</comment>
<evidence type="ECO:0000256" key="9">
    <source>
        <dbReference type="RuleBase" id="RU003811"/>
    </source>
</evidence>
<dbReference type="InterPro" id="IPR003010">
    <property type="entry name" value="C-N_Hydrolase"/>
</dbReference>
<dbReference type="InterPro" id="IPR014729">
    <property type="entry name" value="Rossmann-like_a/b/a_fold"/>
</dbReference>
<keyword evidence="12" id="KW-1185">Reference proteome</keyword>
<feature type="binding site" evidence="7">
    <location>
        <position position="478"/>
    </location>
    <ligand>
        <name>ATP</name>
        <dbReference type="ChEBI" id="CHEBI:30616"/>
    </ligand>
</feature>
<comment type="function">
    <text evidence="7">Catalyzes the ATP-dependent amidation of deamido-NAD to form NAD. Uses L-glutamine as a nitrogen source.</text>
</comment>
<gene>
    <name evidence="7" type="primary">nadE</name>
    <name evidence="11" type="ORF">ACJDUG_06355</name>
</gene>
<feature type="binding site" evidence="7">
    <location>
        <begin position="368"/>
        <end position="375"/>
    </location>
    <ligand>
        <name>ATP</name>
        <dbReference type="ChEBI" id="CHEBI:30616"/>
    </ligand>
</feature>
<evidence type="ECO:0000256" key="5">
    <source>
        <dbReference type="ARBA" id="ARBA00022840"/>
    </source>
</evidence>
<feature type="binding site" evidence="7">
    <location>
        <begin position="488"/>
        <end position="491"/>
    </location>
    <ligand>
        <name>deamido-NAD(+)</name>
        <dbReference type="ChEBI" id="CHEBI:58437"/>
        <note>ligand shared between two neighboring subunits</note>
    </ligand>
</feature>
<dbReference type="Gene3D" id="3.60.110.10">
    <property type="entry name" value="Carbon-nitrogen hydrolase"/>
    <property type="match status" value="1"/>
</dbReference>
<dbReference type="InterPro" id="IPR036526">
    <property type="entry name" value="C-N_Hydrolase_sf"/>
</dbReference>
<keyword evidence="3 7" id="KW-0436">Ligase</keyword>
<sequence>MSNLLNNGIIEVATLTPTSIHIGNPKYNVDRMLELINEVSEKNRTGEKHTRIVVYPELCITGYSCGDLFNSSTLIDGAKKELKRFIEKSNNEFSPITFVGMPIRKDNQLFNCAIAIHKGKILGVIPKTFIPNYGIYYEARYFKPSSYRLNNEIMMYGEVVPFTPNLLVEDEQTGAIISADICEDLWVPIPPSSYHCLQGANIVVNLSASNETIGKTDYREDLVKMHSAKCMCGYIYACATSVESTTDTVFSGHCIIAENGYIVAETKFFENKQITYGEIDIEKCLNDRAVNSSYMLVHDRQEYKTEYKHIYTKTFEPKFVNFKSNKELSILPFVPKNIDSRSEEILNIQATGLAQRLKKIHCDKVVIGISGGLDSTLALIVAVEAFKINGYDMKGIMGITMPGFGTTNRTLDNSKSLMKTLNITSKEISIKDACIQHYNDIEHDMNIHDITYENVQARERTQILMDMANRYNGIVVGTGDLSELALGWCTYNGDQMSMYGVNSSIPKTLVKSIVNSYAKKQDNEIKSTLLDICDTPISPELLPPNPDGTIAQKTEEAIGSYVVHDFILYYMLRYGFSPKKIYDLYINSIMLSALKNGGNETNIDKKNILRDMKTFYKRFFTQQFKRSCMPDGVKVGSVSLSPRGDWRMPSDASADLWLKELSEIEE</sequence>
<organism evidence="11 12">
    <name type="scientific">Candidatus Clostridium stratigraminis</name>
    <dbReference type="NCBI Taxonomy" id="3381661"/>
    <lineage>
        <taxon>Bacteria</taxon>
        <taxon>Bacillati</taxon>
        <taxon>Bacillota</taxon>
        <taxon>Clostridia</taxon>
        <taxon>Eubacteriales</taxon>
        <taxon>Clostridiaceae</taxon>
        <taxon>Clostridium</taxon>
    </lineage>
</organism>
<protein>
    <recommendedName>
        <fullName evidence="7 8">Glutamine-dependent NAD(+) synthetase</fullName>
        <ecNumber evidence="7 8">6.3.5.1</ecNumber>
    </recommendedName>
    <alternativeName>
        <fullName evidence="7 8">NAD(+) synthase [glutamine-hydrolyzing]</fullName>
    </alternativeName>
</protein>
<dbReference type="NCBIfam" id="NF002730">
    <property type="entry name" value="PRK02628.1"/>
    <property type="match status" value="1"/>
</dbReference>
<name>A0ABW8T3V1_9CLOT</name>
<dbReference type="SUPFAM" id="SSF52402">
    <property type="entry name" value="Adenine nucleotide alpha hydrolases-like"/>
    <property type="match status" value="1"/>
</dbReference>
<evidence type="ECO:0000313" key="12">
    <source>
        <dbReference type="Proteomes" id="UP001623591"/>
    </source>
</evidence>
<feature type="active site" description="For glutaminase activity" evidence="7">
    <location>
        <position position="127"/>
    </location>
</feature>
<dbReference type="InterPro" id="IPR041856">
    <property type="entry name" value="NAD+_synth_C"/>
</dbReference>
<dbReference type="EMBL" id="JBJHZZ010000002">
    <property type="protein sequence ID" value="MFL0246585.1"/>
    <property type="molecule type" value="Genomic_DNA"/>
</dbReference>
<dbReference type="Pfam" id="PF00795">
    <property type="entry name" value="CN_hydrolase"/>
    <property type="match status" value="1"/>
</dbReference>
<accession>A0ABW8T3V1</accession>
<comment type="caution">
    <text evidence="11">The sequence shown here is derived from an EMBL/GenBank/DDBJ whole genome shotgun (WGS) entry which is preliminary data.</text>
</comment>
<comment type="similarity">
    <text evidence="2 7 8">In the C-terminal section; belongs to the NAD synthetase family.</text>
</comment>
<evidence type="ECO:0000259" key="10">
    <source>
        <dbReference type="PROSITE" id="PS50263"/>
    </source>
</evidence>
<dbReference type="Pfam" id="PF02540">
    <property type="entry name" value="NAD_synthase"/>
    <property type="match status" value="1"/>
</dbReference>
<feature type="active site" description="Nucleophile; for glutaminase activity" evidence="7">
    <location>
        <position position="182"/>
    </location>
</feature>
<dbReference type="GO" id="GO:0008795">
    <property type="term" value="F:NAD+ synthase activity"/>
    <property type="evidence" value="ECO:0007669"/>
    <property type="project" value="UniProtKB-EC"/>
</dbReference>
<feature type="active site" description="Proton acceptor; for glutaminase activity" evidence="7">
    <location>
        <position position="57"/>
    </location>
</feature>
<dbReference type="SUPFAM" id="SSF56317">
    <property type="entry name" value="Carbon-nitrogen hydrolase"/>
    <property type="match status" value="1"/>
</dbReference>
<dbReference type="NCBIfam" id="TIGR00552">
    <property type="entry name" value="nadE"/>
    <property type="match status" value="1"/>
</dbReference>
<dbReference type="InterPro" id="IPR022310">
    <property type="entry name" value="NAD/GMP_synthase"/>
</dbReference>
<dbReference type="RefSeq" id="WP_406769048.1">
    <property type="nucleotide sequence ID" value="NZ_JBJHZZ010000002.1"/>
</dbReference>
<evidence type="ECO:0000313" key="11">
    <source>
        <dbReference type="EMBL" id="MFL0246585.1"/>
    </source>
</evidence>
<evidence type="ECO:0000256" key="3">
    <source>
        <dbReference type="ARBA" id="ARBA00022598"/>
    </source>
</evidence>
<dbReference type="InterPro" id="IPR014445">
    <property type="entry name" value="Gln-dep_NAD_synthase"/>
</dbReference>
<evidence type="ECO:0000256" key="4">
    <source>
        <dbReference type="ARBA" id="ARBA00022741"/>
    </source>
</evidence>
<keyword evidence="4 7" id="KW-0547">Nucleotide-binding</keyword>
<proteinExistence type="inferred from homology"/>
<feature type="binding site" evidence="7">
    <location>
        <position position="625"/>
    </location>
    <ligand>
        <name>deamido-NAD(+)</name>
        <dbReference type="ChEBI" id="CHEBI:58437"/>
        <note>ligand shared between two neighboring subunits</note>
    </ligand>
</feature>
<dbReference type="PIRSF" id="PIRSF006630">
    <property type="entry name" value="NADS_GAT"/>
    <property type="match status" value="1"/>
</dbReference>
<dbReference type="PANTHER" id="PTHR23090">
    <property type="entry name" value="NH 3 /GLUTAMINE-DEPENDENT NAD + SYNTHETASE"/>
    <property type="match status" value="1"/>
</dbReference>
<comment type="similarity">
    <text evidence="9">Belongs to the NAD synthetase family.</text>
</comment>
<dbReference type="EC" id="6.3.5.1" evidence="7 8"/>
<feature type="binding site" evidence="7">
    <location>
        <position position="454"/>
    </location>
    <ligand>
        <name>deamido-NAD(+)</name>
        <dbReference type="ChEBI" id="CHEBI:58437"/>
        <note>ligand shared between two neighboring subunits</note>
    </ligand>
</feature>
<dbReference type="InterPro" id="IPR003694">
    <property type="entry name" value="NAD_synthase"/>
</dbReference>
<feature type="binding site" evidence="7">
    <location>
        <position position="133"/>
    </location>
    <ligand>
        <name>L-glutamine</name>
        <dbReference type="ChEBI" id="CHEBI:58359"/>
    </ligand>
</feature>
<dbReference type="CDD" id="cd07570">
    <property type="entry name" value="GAT_Gln-NAD-synth"/>
    <property type="match status" value="1"/>
</dbReference>
<feature type="binding site" evidence="7">
    <location>
        <position position="209"/>
    </location>
    <ligand>
        <name>L-glutamine</name>
        <dbReference type="ChEBI" id="CHEBI:58359"/>
    </ligand>
</feature>
<comment type="catalytic activity">
    <reaction evidence="7 8">
        <text>deamido-NAD(+) + L-glutamine + ATP + H2O = L-glutamate + AMP + diphosphate + NAD(+) + H(+)</text>
        <dbReference type="Rhea" id="RHEA:24384"/>
        <dbReference type="ChEBI" id="CHEBI:15377"/>
        <dbReference type="ChEBI" id="CHEBI:15378"/>
        <dbReference type="ChEBI" id="CHEBI:29985"/>
        <dbReference type="ChEBI" id="CHEBI:30616"/>
        <dbReference type="ChEBI" id="CHEBI:33019"/>
        <dbReference type="ChEBI" id="CHEBI:57540"/>
        <dbReference type="ChEBI" id="CHEBI:58359"/>
        <dbReference type="ChEBI" id="CHEBI:58437"/>
        <dbReference type="ChEBI" id="CHEBI:456215"/>
        <dbReference type="EC" id="6.3.5.1"/>
    </reaction>
</comment>
<dbReference type="Gene3D" id="3.40.50.620">
    <property type="entry name" value="HUPs"/>
    <property type="match status" value="1"/>
</dbReference>
<dbReference type="Gene3D" id="1.10.10.1140">
    <property type="entry name" value="Glutamine-dependent NAD+ synthetase, C-terminal domain"/>
    <property type="match status" value="1"/>
</dbReference>
<evidence type="ECO:0000256" key="2">
    <source>
        <dbReference type="ARBA" id="ARBA00007145"/>
    </source>
</evidence>
<feature type="binding site" evidence="7">
    <location>
        <position position="483"/>
    </location>
    <ligand>
        <name>deamido-NAD(+)</name>
        <dbReference type="ChEBI" id="CHEBI:58437"/>
        <note>ligand shared between two neighboring subunits</note>
    </ligand>
</feature>
<keyword evidence="6 7" id="KW-0520">NAD</keyword>
<evidence type="ECO:0000256" key="7">
    <source>
        <dbReference type="HAMAP-Rule" id="MF_02090"/>
    </source>
</evidence>
<evidence type="ECO:0000256" key="6">
    <source>
        <dbReference type="ARBA" id="ARBA00023027"/>
    </source>
</evidence>
<evidence type="ECO:0000256" key="8">
    <source>
        <dbReference type="PIRNR" id="PIRNR006630"/>
    </source>
</evidence>
<feature type="domain" description="CN hydrolase" evidence="10">
    <location>
        <begin position="10"/>
        <end position="281"/>
    </location>
</feature>